<gene>
    <name evidence="1" type="ORF">GCM10011322_23030</name>
</gene>
<accession>A0A917V4J0</accession>
<dbReference type="InterPro" id="IPR010865">
    <property type="entry name" value="DUF1499"/>
</dbReference>
<name>A0A917V4J0_9HYPH</name>
<proteinExistence type="predicted"/>
<comment type="caution">
    <text evidence="1">The sequence shown here is derived from an EMBL/GenBank/DDBJ whole genome shotgun (WGS) entry which is preliminary data.</text>
</comment>
<evidence type="ECO:0000313" key="2">
    <source>
        <dbReference type="Proteomes" id="UP000600449"/>
    </source>
</evidence>
<keyword evidence="2" id="KW-1185">Reference proteome</keyword>
<dbReference type="AlphaFoldDB" id="A0A917V4J0"/>
<evidence type="ECO:0008006" key="3">
    <source>
        <dbReference type="Google" id="ProtNLM"/>
    </source>
</evidence>
<dbReference type="EMBL" id="BMMF01000006">
    <property type="protein sequence ID" value="GGK35560.1"/>
    <property type="molecule type" value="Genomic_DNA"/>
</dbReference>
<dbReference type="RefSeq" id="WP_188912999.1">
    <property type="nucleotide sequence ID" value="NZ_BMMF01000006.1"/>
</dbReference>
<dbReference type="Proteomes" id="UP000600449">
    <property type="component" value="Unassembled WGS sequence"/>
</dbReference>
<organism evidence="1 2">
    <name type="scientific">Salinarimonas ramus</name>
    <dbReference type="NCBI Taxonomy" id="690164"/>
    <lineage>
        <taxon>Bacteria</taxon>
        <taxon>Pseudomonadati</taxon>
        <taxon>Pseudomonadota</taxon>
        <taxon>Alphaproteobacteria</taxon>
        <taxon>Hyphomicrobiales</taxon>
        <taxon>Salinarimonadaceae</taxon>
        <taxon>Salinarimonas</taxon>
    </lineage>
</organism>
<sequence length="182" mass="19602">MRSAARIALATALLAGAGFGFLLWRGPEPGGIDDVYTALFGPADLGPVDFERMARSDSPNDALACPEGVCAAPVDIVTPVYDVPGARLREIVVEVASAEPRTDIVYASIREETDRFVARTGLMRYPDTIAARIYGAGPGRSRLALYSRSQIGYSDMGVNRARLERWLEEIERRVAAEAGVAS</sequence>
<reference evidence="1 2" key="1">
    <citation type="journal article" date="2014" name="Int. J. Syst. Evol. Microbiol.">
        <title>Complete genome sequence of Corynebacterium casei LMG S-19264T (=DSM 44701T), isolated from a smear-ripened cheese.</title>
        <authorList>
            <consortium name="US DOE Joint Genome Institute (JGI-PGF)"/>
            <person name="Walter F."/>
            <person name="Albersmeier A."/>
            <person name="Kalinowski J."/>
            <person name="Ruckert C."/>
        </authorList>
    </citation>
    <scope>NUCLEOTIDE SEQUENCE [LARGE SCALE GENOMIC DNA]</scope>
    <source>
        <strain evidence="1 2">CGMCC 1.9161</strain>
    </source>
</reference>
<evidence type="ECO:0000313" key="1">
    <source>
        <dbReference type="EMBL" id="GGK35560.1"/>
    </source>
</evidence>
<protein>
    <recommendedName>
        <fullName evidence="3">DUF1499 domain-containing protein</fullName>
    </recommendedName>
</protein>
<dbReference type="Pfam" id="PF07386">
    <property type="entry name" value="DUF1499"/>
    <property type="match status" value="1"/>
</dbReference>